<dbReference type="Proteomes" id="UP000705867">
    <property type="component" value="Unassembled WGS sequence"/>
</dbReference>
<evidence type="ECO:0000256" key="3">
    <source>
        <dbReference type="ARBA" id="ARBA00023163"/>
    </source>
</evidence>
<dbReference type="GO" id="GO:0005829">
    <property type="term" value="C:cytosol"/>
    <property type="evidence" value="ECO:0007669"/>
    <property type="project" value="TreeGrafter"/>
</dbReference>
<dbReference type="EMBL" id="JAIOIV010000135">
    <property type="protein sequence ID" value="MBZ0158079.1"/>
    <property type="molecule type" value="Genomic_DNA"/>
</dbReference>
<dbReference type="InterPro" id="IPR000595">
    <property type="entry name" value="cNMP-bd_dom"/>
</dbReference>
<gene>
    <name evidence="6" type="ORF">K8I29_17920</name>
</gene>
<keyword evidence="2" id="KW-0238">DNA-binding</keyword>
<evidence type="ECO:0000256" key="2">
    <source>
        <dbReference type="ARBA" id="ARBA00023125"/>
    </source>
</evidence>
<reference evidence="6" key="2">
    <citation type="submission" date="2021-08" db="EMBL/GenBank/DDBJ databases">
        <authorList>
            <person name="Dalcin Martins P."/>
        </authorList>
    </citation>
    <scope>NUCLEOTIDE SEQUENCE</scope>
    <source>
        <strain evidence="6">MAG_39</strain>
    </source>
</reference>
<keyword evidence="1" id="KW-0805">Transcription regulation</keyword>
<dbReference type="PANTHER" id="PTHR24567:SF28">
    <property type="entry name" value="LISTERIOLYSIN REGULATORY PROTEIN"/>
    <property type="match status" value="1"/>
</dbReference>
<organism evidence="6 7">
    <name type="scientific">Candidatus Nitrobium versatile</name>
    <dbReference type="NCBI Taxonomy" id="2884831"/>
    <lineage>
        <taxon>Bacteria</taxon>
        <taxon>Pseudomonadati</taxon>
        <taxon>Nitrospirota</taxon>
        <taxon>Nitrospiria</taxon>
        <taxon>Nitrospirales</taxon>
        <taxon>Nitrospiraceae</taxon>
        <taxon>Candidatus Nitrobium</taxon>
    </lineage>
</organism>
<dbReference type="Gene3D" id="2.60.120.10">
    <property type="entry name" value="Jelly Rolls"/>
    <property type="match status" value="1"/>
</dbReference>
<evidence type="ECO:0000313" key="6">
    <source>
        <dbReference type="EMBL" id="MBZ0158079.1"/>
    </source>
</evidence>
<dbReference type="SMART" id="SM00100">
    <property type="entry name" value="cNMP"/>
    <property type="match status" value="1"/>
</dbReference>
<protein>
    <submittedName>
        <fullName evidence="6">Crp/Fnr family transcriptional regulator</fullName>
    </submittedName>
</protein>
<dbReference type="PROSITE" id="PS50042">
    <property type="entry name" value="CNMP_BINDING_3"/>
    <property type="match status" value="1"/>
</dbReference>
<dbReference type="AlphaFoldDB" id="A0A953M336"/>
<dbReference type="InterPro" id="IPR018490">
    <property type="entry name" value="cNMP-bd_dom_sf"/>
</dbReference>
<evidence type="ECO:0000259" key="5">
    <source>
        <dbReference type="PROSITE" id="PS51063"/>
    </source>
</evidence>
<dbReference type="Pfam" id="PF00027">
    <property type="entry name" value="cNMP_binding"/>
    <property type="match status" value="1"/>
</dbReference>
<dbReference type="Pfam" id="PF13545">
    <property type="entry name" value="HTH_Crp_2"/>
    <property type="match status" value="1"/>
</dbReference>
<dbReference type="InterPro" id="IPR036388">
    <property type="entry name" value="WH-like_DNA-bd_sf"/>
</dbReference>
<dbReference type="PROSITE" id="PS51063">
    <property type="entry name" value="HTH_CRP_2"/>
    <property type="match status" value="1"/>
</dbReference>
<dbReference type="InterPro" id="IPR050397">
    <property type="entry name" value="Env_Response_Regulators"/>
</dbReference>
<dbReference type="SUPFAM" id="SSF46785">
    <property type="entry name" value="Winged helix' DNA-binding domain"/>
    <property type="match status" value="1"/>
</dbReference>
<feature type="domain" description="HTH crp-type" evidence="5">
    <location>
        <begin position="146"/>
        <end position="218"/>
    </location>
</feature>
<dbReference type="InterPro" id="IPR036390">
    <property type="entry name" value="WH_DNA-bd_sf"/>
</dbReference>
<dbReference type="CDD" id="cd00038">
    <property type="entry name" value="CAP_ED"/>
    <property type="match status" value="1"/>
</dbReference>
<keyword evidence="3" id="KW-0804">Transcription</keyword>
<evidence type="ECO:0000256" key="1">
    <source>
        <dbReference type="ARBA" id="ARBA00023015"/>
    </source>
</evidence>
<dbReference type="InterPro" id="IPR012318">
    <property type="entry name" value="HTH_CRP"/>
</dbReference>
<sequence length="246" mass="27845">MENCEALTLIPYFSGLKEEIICSILEYSHNKKLLRGERLFMSDDACTGLYVIKEGLIEISQVGEDGKKIVLHHAGKGAFLGDTILFNEGKYEANAYALRDTELLSIEKKGFENLIYSYPEIGIRMLVDFGIRIKRLKAFAAEIALKDVRERIVKLLLELVRDGASDARPIVLTNIPTQDEMAFRIGTVREVLCRELHKLEKTNLVKVKRGEVIIYDIEKLSALLPEGGKQNLFPILLPEEHSIRCP</sequence>
<dbReference type="Gene3D" id="1.10.10.10">
    <property type="entry name" value="Winged helix-like DNA-binding domain superfamily/Winged helix DNA-binding domain"/>
    <property type="match status" value="1"/>
</dbReference>
<accession>A0A953M336</accession>
<proteinExistence type="predicted"/>
<dbReference type="GO" id="GO:0003700">
    <property type="term" value="F:DNA-binding transcription factor activity"/>
    <property type="evidence" value="ECO:0007669"/>
    <property type="project" value="TreeGrafter"/>
</dbReference>
<dbReference type="PANTHER" id="PTHR24567">
    <property type="entry name" value="CRP FAMILY TRANSCRIPTIONAL REGULATORY PROTEIN"/>
    <property type="match status" value="1"/>
</dbReference>
<feature type="domain" description="Cyclic nucleotide-binding" evidence="4">
    <location>
        <begin position="12"/>
        <end position="132"/>
    </location>
</feature>
<reference evidence="6" key="1">
    <citation type="journal article" date="2021" name="bioRxiv">
        <title>Unraveling nitrogen, sulfur and carbon metabolic pathways and microbial community transcriptional responses to substrate deprivation and toxicity stresses in a bioreactor mimicking anoxic brackish coastal sediment conditions.</title>
        <authorList>
            <person name="Martins P.D."/>
            <person name="Echeveste M.J."/>
            <person name="Arshad A."/>
            <person name="Kurth J."/>
            <person name="Ouboter H."/>
            <person name="Jetten M.S.M."/>
            <person name="Welte C.U."/>
        </authorList>
    </citation>
    <scope>NUCLEOTIDE SEQUENCE</scope>
    <source>
        <strain evidence="6">MAG_39</strain>
    </source>
</reference>
<dbReference type="SUPFAM" id="SSF51206">
    <property type="entry name" value="cAMP-binding domain-like"/>
    <property type="match status" value="1"/>
</dbReference>
<dbReference type="InterPro" id="IPR014710">
    <property type="entry name" value="RmlC-like_jellyroll"/>
</dbReference>
<dbReference type="GO" id="GO:0003677">
    <property type="term" value="F:DNA binding"/>
    <property type="evidence" value="ECO:0007669"/>
    <property type="project" value="UniProtKB-KW"/>
</dbReference>
<comment type="caution">
    <text evidence="6">The sequence shown here is derived from an EMBL/GenBank/DDBJ whole genome shotgun (WGS) entry which is preliminary data.</text>
</comment>
<evidence type="ECO:0000313" key="7">
    <source>
        <dbReference type="Proteomes" id="UP000705867"/>
    </source>
</evidence>
<evidence type="ECO:0000259" key="4">
    <source>
        <dbReference type="PROSITE" id="PS50042"/>
    </source>
</evidence>
<name>A0A953M336_9BACT</name>